<feature type="signal peptide" evidence="2">
    <location>
        <begin position="1"/>
        <end position="25"/>
    </location>
</feature>
<dbReference type="InterPro" id="IPR014755">
    <property type="entry name" value="Cu-Rt/internalin_Ig-like"/>
</dbReference>
<dbReference type="OrthoDB" id="2426257at2"/>
<evidence type="ECO:0000256" key="1">
    <source>
        <dbReference type="ARBA" id="ARBA00022729"/>
    </source>
</evidence>
<evidence type="ECO:0000313" key="4">
    <source>
        <dbReference type="EMBL" id="GEN82416.1"/>
    </source>
</evidence>
<dbReference type="PROSITE" id="PS51318">
    <property type="entry name" value="TAT"/>
    <property type="match status" value="1"/>
</dbReference>
<evidence type="ECO:0000313" key="5">
    <source>
        <dbReference type="Proteomes" id="UP000321901"/>
    </source>
</evidence>
<gene>
    <name evidence="4" type="ORF">SLU01_07280</name>
</gene>
<accession>A0A511Z4Q5</accession>
<organism evidence="4 5">
    <name type="scientific">Sporosarcina luteola</name>
    <dbReference type="NCBI Taxonomy" id="582850"/>
    <lineage>
        <taxon>Bacteria</taxon>
        <taxon>Bacillati</taxon>
        <taxon>Bacillota</taxon>
        <taxon>Bacilli</taxon>
        <taxon>Bacillales</taxon>
        <taxon>Caryophanaceae</taxon>
        <taxon>Sporosarcina</taxon>
    </lineage>
</organism>
<evidence type="ECO:0000256" key="2">
    <source>
        <dbReference type="SAM" id="SignalP"/>
    </source>
</evidence>
<proteinExistence type="predicted"/>
<sequence length="985" mass="105318">MKKNRRTKMFTAALATTVAATGVMAVAPGLAKADAPTFTDVKDIPSHHFYEAVMKYSAAGMISGYSNGTFKPGQNITRQDAAKLLALVLDLDVKNVSDPGFKDVSKTSPYYSYIAALVEAGIISGYEDNTFKPGDSLTRAQMAKIITLGFELEDVNSLQLPFKDINDKQWHMEFVRTLYAHEITTGTTPTTFSPNAFVTRGQMASFVFRSEAFAIPKVDEDQVAVDAAIGQLKAGAVTVSRGPLATDENKLAAVQKYATSLITEKSVTAKVELGKTADNYVVTVTKGEATAEKTIVITFDYAAEDRFITDVTTVNAKQVEVKFATPVSKSSVLDSSNKVRNISFTMVTGATVNPGDLTGSLSEDGKTLTITANWIFDGEYAFKSTDAIQAVSSGKIEEHTVILKAKDDVAPKYVSGSAAAKTSTNSFSILFDEPVSAAGAIAYVNDVAATVANDPSNPNRLTVTGGKQVAAGTTAKVKLLNVKDYKNNLASPNPVEASITITADTAIPTVKDVSVIGENRVEVTYDKEMNIASFTGKARLVQSNGTVINLKATAGKEGKTVVLEGTGVGYRDSYNAVLFIDADVKDTVGNSAALYSTNVTISRDTTAPSFTTIEYKDGKIVANFTEDIAIGRYNEVLLIDQRTGVATPIYLNYNNSRNAVIANNTLTISHPLPNGTYQLRLPANTVVDKAGIPNPNAITNQTFVVENVTSFDGTRPVVGLVTNGTLPNGSYLGEQAATYTVSDADSGVNLASVQELTNYTWDGKPLPNGSYVTADITQGTADRATTVVVTVHVPSTGITETKNALFTVNNIRDNAGNILAAPGSGNVTFVSGYQPELNYASVGQDSSTLLLGFSHEIVSLDKYDLDITFNGYSLHSNSIAFVYKPNSAANEYAAIIKASFAKAVPNKGDIIYFDINGNDIYDNGDVIVENVYNSPSTDRNTANTVNVNLNSIKNQLRVGLIEDRSSPVQDRQGNKALFKRYIYVN</sequence>
<dbReference type="EMBL" id="BJYL01000008">
    <property type="protein sequence ID" value="GEN82416.1"/>
    <property type="molecule type" value="Genomic_DNA"/>
</dbReference>
<dbReference type="Gene3D" id="2.60.40.1220">
    <property type="match status" value="2"/>
</dbReference>
<feature type="chain" id="PRO_5038721506" description="SLH domain-containing protein" evidence="2">
    <location>
        <begin position="26"/>
        <end position="985"/>
    </location>
</feature>
<dbReference type="PROSITE" id="PS51272">
    <property type="entry name" value="SLH"/>
    <property type="match status" value="3"/>
</dbReference>
<dbReference type="InterPro" id="IPR001119">
    <property type="entry name" value="SLH_dom"/>
</dbReference>
<keyword evidence="5" id="KW-1185">Reference proteome</keyword>
<name>A0A511Z4Q5_9BACL</name>
<comment type="caution">
    <text evidence="4">The sequence shown here is derived from an EMBL/GenBank/DDBJ whole genome shotgun (WGS) entry which is preliminary data.</text>
</comment>
<dbReference type="Pfam" id="PF00395">
    <property type="entry name" value="SLH"/>
    <property type="match status" value="3"/>
</dbReference>
<evidence type="ECO:0000259" key="3">
    <source>
        <dbReference type="PROSITE" id="PS51272"/>
    </source>
</evidence>
<keyword evidence="1 2" id="KW-0732">Signal</keyword>
<feature type="domain" description="SLH" evidence="3">
    <location>
        <begin position="97"/>
        <end position="160"/>
    </location>
</feature>
<dbReference type="PANTHER" id="PTHR43308">
    <property type="entry name" value="OUTER MEMBRANE PROTEIN ALPHA-RELATED"/>
    <property type="match status" value="1"/>
</dbReference>
<dbReference type="AlphaFoldDB" id="A0A511Z4Q5"/>
<dbReference type="RefSeq" id="WP_147055443.1">
    <property type="nucleotide sequence ID" value="NZ_BJYL01000008.1"/>
</dbReference>
<dbReference type="Proteomes" id="UP000321901">
    <property type="component" value="Unassembled WGS sequence"/>
</dbReference>
<protein>
    <recommendedName>
        <fullName evidence="3">SLH domain-containing protein</fullName>
    </recommendedName>
</protein>
<reference evidence="4 5" key="1">
    <citation type="submission" date="2019-07" db="EMBL/GenBank/DDBJ databases">
        <title>Whole genome shotgun sequence of Sporosarcina luteola NBRC 105378.</title>
        <authorList>
            <person name="Hosoyama A."/>
            <person name="Uohara A."/>
            <person name="Ohji S."/>
            <person name="Ichikawa N."/>
        </authorList>
    </citation>
    <scope>NUCLEOTIDE SEQUENCE [LARGE SCALE GENOMIC DNA]</scope>
    <source>
        <strain evidence="4 5">NBRC 105378</strain>
    </source>
</reference>
<feature type="domain" description="SLH" evidence="3">
    <location>
        <begin position="161"/>
        <end position="221"/>
    </location>
</feature>
<dbReference type="InterPro" id="IPR051465">
    <property type="entry name" value="Cell_Envelope_Struct_Comp"/>
</dbReference>
<dbReference type="InterPro" id="IPR006311">
    <property type="entry name" value="TAT_signal"/>
</dbReference>
<feature type="domain" description="SLH" evidence="3">
    <location>
        <begin position="35"/>
        <end position="96"/>
    </location>
</feature>